<dbReference type="RefSeq" id="WP_343338740.1">
    <property type="nucleotide sequence ID" value="NZ_CP154622.1"/>
</dbReference>
<proteinExistence type="predicted"/>
<name>A0ABZ3FD29_9FIRM</name>
<evidence type="ECO:0000256" key="1">
    <source>
        <dbReference type="SAM" id="Phobius"/>
    </source>
</evidence>
<feature type="transmembrane region" description="Helical" evidence="1">
    <location>
        <begin position="20"/>
        <end position="37"/>
    </location>
</feature>
<keyword evidence="1" id="KW-1133">Transmembrane helix</keyword>
<dbReference type="PANTHER" id="PTHR32309">
    <property type="entry name" value="TYROSINE-PROTEIN KINASE"/>
    <property type="match status" value="1"/>
</dbReference>
<evidence type="ECO:0008006" key="4">
    <source>
        <dbReference type="Google" id="ProtNLM"/>
    </source>
</evidence>
<protein>
    <recommendedName>
        <fullName evidence="4">Capsular polysaccharide biosynthesis protein</fullName>
    </recommendedName>
</protein>
<keyword evidence="3" id="KW-1185">Reference proteome</keyword>
<dbReference type="EMBL" id="CP154622">
    <property type="protein sequence ID" value="XAM40642.1"/>
    <property type="molecule type" value="Genomic_DNA"/>
</dbReference>
<dbReference type="Proteomes" id="UP001477947">
    <property type="component" value="Chromosome"/>
</dbReference>
<reference evidence="2 3" key="1">
    <citation type="submission" date="2024-04" db="EMBL/GenBank/DDBJ databases">
        <title>Isolation and characterization of novel acetogenic strains of the genera Terrisporobacter and Acetoanaerobium.</title>
        <authorList>
            <person name="Boeer T."/>
            <person name="Schueler M.A."/>
            <person name="Lueschen A."/>
            <person name="Eysell L."/>
            <person name="Droege J."/>
            <person name="Heinemann M."/>
            <person name="Engelhardt L."/>
            <person name="Basen M."/>
            <person name="Daniel R."/>
        </authorList>
    </citation>
    <scope>NUCLEOTIDE SEQUENCE [LARGE SCALE GENOMIC DNA]</scope>
    <source>
        <strain evidence="2 3">ELB</strain>
    </source>
</reference>
<keyword evidence="1" id="KW-0472">Membrane</keyword>
<dbReference type="InterPro" id="IPR050445">
    <property type="entry name" value="Bact_polysacc_biosynth/exp"/>
</dbReference>
<evidence type="ECO:0000313" key="3">
    <source>
        <dbReference type="Proteomes" id="UP001477947"/>
    </source>
</evidence>
<organism evidence="2 3">
    <name type="scientific">Terrisporobacter petrolearius</name>
    <dbReference type="NCBI Taxonomy" id="1460447"/>
    <lineage>
        <taxon>Bacteria</taxon>
        <taxon>Bacillati</taxon>
        <taxon>Bacillota</taxon>
        <taxon>Clostridia</taxon>
        <taxon>Peptostreptococcales</taxon>
        <taxon>Peptostreptococcaceae</taxon>
        <taxon>Terrisporobacter</taxon>
    </lineage>
</organism>
<evidence type="ECO:0000313" key="2">
    <source>
        <dbReference type="EMBL" id="XAM40642.1"/>
    </source>
</evidence>
<gene>
    <name evidence="2" type="ORF">TPELB_09520</name>
</gene>
<feature type="transmembrane region" description="Helical" evidence="1">
    <location>
        <begin position="187"/>
        <end position="204"/>
    </location>
</feature>
<sequence>MEASINLREYVDMFKRRKLIVILIMIICLGLGGYKTYKNYVSYIPTYKSKVTVRINSTKKIKKSKSSSTNSAQSDPYSTYNISLNQNIANTYYSLASSSNVKNLVASSLKVSSAELGNISATTREEMGEFIDITVVSRNAKMAKDAAQKVPEAFNEELIRLVGIDCVEVVYDASEAALIGRSRDLTIFKFAAIGIVLSIFFVLLRECLDTKIVTPDDVNKYWNYQLIGTIPLDKDSSKGKGGSKDKEGQTC</sequence>
<keyword evidence="1" id="KW-0812">Transmembrane</keyword>
<accession>A0ABZ3FD29</accession>
<dbReference type="PANTHER" id="PTHR32309:SF13">
    <property type="entry name" value="FERRIC ENTEROBACTIN TRANSPORT PROTEIN FEPE"/>
    <property type="match status" value="1"/>
</dbReference>